<dbReference type="AlphaFoldDB" id="A0A8J4VHL8"/>
<keyword evidence="3" id="KW-0611">Plant defense</keyword>
<dbReference type="Proteomes" id="UP000737018">
    <property type="component" value="Unassembled WGS sequence"/>
</dbReference>
<evidence type="ECO:0000256" key="2">
    <source>
        <dbReference type="ARBA" id="ARBA00022741"/>
    </source>
</evidence>
<gene>
    <name evidence="5" type="ORF">CMV_013967</name>
</gene>
<dbReference type="GO" id="GO:0006952">
    <property type="term" value="P:defense response"/>
    <property type="evidence" value="ECO:0007669"/>
    <property type="project" value="UniProtKB-KW"/>
</dbReference>
<sequence>MAEAIVTDVAKEILSKVIPLVTEQINLAWGFKDELTQLRQSVEMIQDVLADAERKQMTDLSVKRWLQRLKDLAYDADDVLDELAYEILRRKIEIRNQMKRKDVRHIRLHTN</sequence>
<evidence type="ECO:0000313" key="5">
    <source>
        <dbReference type="EMBL" id="KAF3961408.1"/>
    </source>
</evidence>
<dbReference type="GO" id="GO:0000166">
    <property type="term" value="F:nucleotide binding"/>
    <property type="evidence" value="ECO:0007669"/>
    <property type="project" value="UniProtKB-KW"/>
</dbReference>
<reference evidence="5" key="1">
    <citation type="submission" date="2020-03" db="EMBL/GenBank/DDBJ databases">
        <title>Castanea mollissima Vanexum genome sequencing.</title>
        <authorList>
            <person name="Staton M."/>
        </authorList>
    </citation>
    <scope>NUCLEOTIDE SEQUENCE</scope>
    <source>
        <tissue evidence="5">Leaf</tissue>
    </source>
</reference>
<dbReference type="EMBL" id="JRKL02001904">
    <property type="protein sequence ID" value="KAF3961408.1"/>
    <property type="molecule type" value="Genomic_DNA"/>
</dbReference>
<accession>A0A8J4VHL8</accession>
<keyword evidence="2" id="KW-0547">Nucleotide-binding</keyword>
<evidence type="ECO:0000313" key="6">
    <source>
        <dbReference type="Proteomes" id="UP000737018"/>
    </source>
</evidence>
<protein>
    <recommendedName>
        <fullName evidence="4">Disease resistance N-terminal domain-containing protein</fullName>
    </recommendedName>
</protein>
<organism evidence="5 6">
    <name type="scientific">Castanea mollissima</name>
    <name type="common">Chinese chestnut</name>
    <dbReference type="NCBI Taxonomy" id="60419"/>
    <lineage>
        <taxon>Eukaryota</taxon>
        <taxon>Viridiplantae</taxon>
        <taxon>Streptophyta</taxon>
        <taxon>Embryophyta</taxon>
        <taxon>Tracheophyta</taxon>
        <taxon>Spermatophyta</taxon>
        <taxon>Magnoliopsida</taxon>
        <taxon>eudicotyledons</taxon>
        <taxon>Gunneridae</taxon>
        <taxon>Pentapetalae</taxon>
        <taxon>rosids</taxon>
        <taxon>fabids</taxon>
        <taxon>Fagales</taxon>
        <taxon>Fagaceae</taxon>
        <taxon>Castanea</taxon>
    </lineage>
</organism>
<evidence type="ECO:0000256" key="3">
    <source>
        <dbReference type="ARBA" id="ARBA00022821"/>
    </source>
</evidence>
<dbReference type="Pfam" id="PF18052">
    <property type="entry name" value="Rx_N"/>
    <property type="match status" value="1"/>
</dbReference>
<dbReference type="Gene3D" id="1.20.5.4130">
    <property type="match status" value="1"/>
</dbReference>
<comment type="caution">
    <text evidence="5">The sequence shown here is derived from an EMBL/GenBank/DDBJ whole genome shotgun (WGS) entry which is preliminary data.</text>
</comment>
<proteinExistence type="predicted"/>
<evidence type="ECO:0000259" key="4">
    <source>
        <dbReference type="Pfam" id="PF18052"/>
    </source>
</evidence>
<evidence type="ECO:0000256" key="1">
    <source>
        <dbReference type="ARBA" id="ARBA00022737"/>
    </source>
</evidence>
<dbReference type="InterPro" id="IPR041118">
    <property type="entry name" value="Rx_N"/>
</dbReference>
<keyword evidence="6" id="KW-1185">Reference proteome</keyword>
<feature type="domain" description="Disease resistance N-terminal" evidence="4">
    <location>
        <begin position="11"/>
        <end position="97"/>
    </location>
</feature>
<dbReference type="OrthoDB" id="2018467at2759"/>
<name>A0A8J4VHL8_9ROSI</name>
<keyword evidence="1" id="KW-0677">Repeat</keyword>